<dbReference type="InterPro" id="IPR001810">
    <property type="entry name" value="F-box_dom"/>
</dbReference>
<organism evidence="2 3">
    <name type="scientific">Kingdonia uniflora</name>
    <dbReference type="NCBI Taxonomy" id="39325"/>
    <lineage>
        <taxon>Eukaryota</taxon>
        <taxon>Viridiplantae</taxon>
        <taxon>Streptophyta</taxon>
        <taxon>Embryophyta</taxon>
        <taxon>Tracheophyta</taxon>
        <taxon>Spermatophyta</taxon>
        <taxon>Magnoliopsida</taxon>
        <taxon>Ranunculales</taxon>
        <taxon>Circaeasteraceae</taxon>
        <taxon>Kingdonia</taxon>
    </lineage>
</organism>
<dbReference type="Proteomes" id="UP000541444">
    <property type="component" value="Unassembled WGS sequence"/>
</dbReference>
<dbReference type="PANTHER" id="PTHR39741">
    <property type="entry name" value="F-BOX DOMAIN CONTAINING PROTEIN, EXPRESSED"/>
    <property type="match status" value="1"/>
</dbReference>
<evidence type="ECO:0000313" key="3">
    <source>
        <dbReference type="Proteomes" id="UP000541444"/>
    </source>
</evidence>
<reference evidence="2 3" key="1">
    <citation type="journal article" date="2020" name="IScience">
        <title>Genome Sequencing of the Endangered Kingdonia uniflora (Circaeasteraceae, Ranunculales) Reveals Potential Mechanisms of Evolutionary Specialization.</title>
        <authorList>
            <person name="Sun Y."/>
            <person name="Deng T."/>
            <person name="Zhang A."/>
            <person name="Moore M.J."/>
            <person name="Landis J.B."/>
            <person name="Lin N."/>
            <person name="Zhang H."/>
            <person name="Zhang X."/>
            <person name="Huang J."/>
            <person name="Zhang X."/>
            <person name="Sun H."/>
            <person name="Wang H."/>
        </authorList>
    </citation>
    <scope>NUCLEOTIDE SEQUENCE [LARGE SCALE GENOMIC DNA]</scope>
    <source>
        <strain evidence="2">TB1705</strain>
        <tissue evidence="2">Leaf</tissue>
    </source>
</reference>
<dbReference type="InterPro" id="IPR055336">
    <property type="entry name" value="At4g00755-like"/>
</dbReference>
<gene>
    <name evidence="2" type="ORF">GIB67_028325</name>
</gene>
<sequence>MGTRGGDFVQLLDPDVSFNIFACLNDPCDIVRVSLVSRAWRQFVISNGFCKKLCLRLYPEVLSAIQGIDVHDLIDPMRFGSHNSNELEILERDHRVFAFLAQGLSSTVSSVRLEAVSASSTDNYPEESILNTLEPSDVERRASYWSSKGESDPAVPEMLTYKLIPKLCIVTEINIQPFQAYFQYGFPIYSAKAVRFRMGYLKSPLDMGNDQLNEFAAGQKSASDYIAWTYESPEFPMVQESCLQKFALPQPVLCIGGIVQVELSGRVQRQEMDSLYYICVSHVQVVGRTLSSAFKAEVVDHSRKCLLKFCPKGDNEKTGSDVFEGDEGESSGMSRLTGRLMRRAGWRWERVILGTLFGNEHVVVNDTDSDEEEEEMVL</sequence>
<evidence type="ECO:0000313" key="2">
    <source>
        <dbReference type="EMBL" id="KAF6154433.1"/>
    </source>
</evidence>
<dbReference type="Gene3D" id="1.20.1280.50">
    <property type="match status" value="1"/>
</dbReference>
<dbReference type="Pfam" id="PF12937">
    <property type="entry name" value="F-box-like"/>
    <property type="match status" value="1"/>
</dbReference>
<name>A0A7J7MHP6_9MAGN</name>
<dbReference type="AlphaFoldDB" id="A0A7J7MHP6"/>
<dbReference type="CDD" id="cd09917">
    <property type="entry name" value="F-box_SF"/>
    <property type="match status" value="1"/>
</dbReference>
<proteinExistence type="predicted"/>
<protein>
    <recommendedName>
        <fullName evidence="1">F-box domain-containing protein</fullName>
    </recommendedName>
</protein>
<dbReference type="SMART" id="SM00256">
    <property type="entry name" value="FBOX"/>
    <property type="match status" value="1"/>
</dbReference>
<accession>A0A7J7MHP6</accession>
<comment type="caution">
    <text evidence="2">The sequence shown here is derived from an EMBL/GenBank/DDBJ whole genome shotgun (WGS) entry which is preliminary data.</text>
</comment>
<feature type="domain" description="F-box" evidence="1">
    <location>
        <begin position="12"/>
        <end position="53"/>
    </location>
</feature>
<keyword evidence="3" id="KW-1185">Reference proteome</keyword>
<evidence type="ECO:0000259" key="1">
    <source>
        <dbReference type="SMART" id="SM00256"/>
    </source>
</evidence>
<dbReference type="EMBL" id="JACGCM010001497">
    <property type="protein sequence ID" value="KAF6154433.1"/>
    <property type="molecule type" value="Genomic_DNA"/>
</dbReference>
<dbReference type="InterPro" id="IPR036047">
    <property type="entry name" value="F-box-like_dom_sf"/>
</dbReference>
<dbReference type="PANTHER" id="PTHR39741:SF2">
    <property type="entry name" value="F-BOX DOMAIN-CONTAINING PROTEIN"/>
    <property type="match status" value="1"/>
</dbReference>
<dbReference type="OrthoDB" id="63379at2759"/>
<dbReference type="SUPFAM" id="SSF81383">
    <property type="entry name" value="F-box domain"/>
    <property type="match status" value="1"/>
</dbReference>